<dbReference type="Proteomes" id="UP000184532">
    <property type="component" value="Unassembled WGS sequence"/>
</dbReference>
<dbReference type="PANTHER" id="PTHR43280:SF29">
    <property type="entry name" value="ARAC-FAMILY TRANSCRIPTIONAL REGULATOR"/>
    <property type="match status" value="1"/>
</dbReference>
<evidence type="ECO:0000256" key="1">
    <source>
        <dbReference type="ARBA" id="ARBA00023015"/>
    </source>
</evidence>
<keyword evidence="4" id="KW-0472">Membrane</keyword>
<dbReference type="SMART" id="SM00342">
    <property type="entry name" value="HTH_ARAC"/>
    <property type="match status" value="1"/>
</dbReference>
<evidence type="ECO:0000313" key="7">
    <source>
        <dbReference type="Proteomes" id="UP000184532"/>
    </source>
</evidence>
<accession>A0A1M5ISM4</accession>
<evidence type="ECO:0000256" key="4">
    <source>
        <dbReference type="SAM" id="Phobius"/>
    </source>
</evidence>
<evidence type="ECO:0000256" key="3">
    <source>
        <dbReference type="ARBA" id="ARBA00023163"/>
    </source>
</evidence>
<dbReference type="RefSeq" id="WP_131819046.1">
    <property type="nucleotide sequence ID" value="NZ_FQWL01000001.1"/>
</dbReference>
<keyword evidence="4" id="KW-1133">Transmembrane helix</keyword>
<keyword evidence="7" id="KW-1185">Reference proteome</keyword>
<proteinExistence type="predicted"/>
<evidence type="ECO:0000313" key="6">
    <source>
        <dbReference type="EMBL" id="SHG31256.1"/>
    </source>
</evidence>
<feature type="transmembrane region" description="Helical" evidence="4">
    <location>
        <begin position="172"/>
        <end position="194"/>
    </location>
</feature>
<dbReference type="GO" id="GO:0003700">
    <property type="term" value="F:DNA-binding transcription factor activity"/>
    <property type="evidence" value="ECO:0007669"/>
    <property type="project" value="InterPro"/>
</dbReference>
<sequence length="366" mass="43185">MNQAYPDLIFNGVTLCISIQLMCLALFYFYKNKFRLVVLGVFCFIVGGVFINNIFWNTVKENLLLSLLFGAGKNLLFPPLVYSYIISAQLPKEKWVKHLALHLSFPLMFHVSYMTLKFGFKSFFMANYYVMGIILYNVLFLISLFYLVLAFYHFSRKHEIQLSLRIKKRYQVFTFMVLGYYFIVNLYAVLPIWIQSEFFATNFLWINRYVFMPLGVLANTFILAFSITEFFKFKSLFVPRLLHLNPDEMIIDHSDFEKKLNDTLDNQQLYANPTLSISDLAERTNLDVSQLRQFFKSQHTSFKKYLNAKRVEKFKSLLLDENYQNYSLQGLSTLVGFQSNATFFRVFKALEGITPNEFQKRFKDKL</sequence>
<keyword evidence="1" id="KW-0805">Transcription regulation</keyword>
<dbReference type="Pfam" id="PF12833">
    <property type="entry name" value="HTH_18"/>
    <property type="match status" value="1"/>
</dbReference>
<feature type="transmembrane region" description="Helical" evidence="4">
    <location>
        <begin position="12"/>
        <end position="29"/>
    </location>
</feature>
<evidence type="ECO:0000259" key="5">
    <source>
        <dbReference type="PROSITE" id="PS01124"/>
    </source>
</evidence>
<dbReference type="InterPro" id="IPR009057">
    <property type="entry name" value="Homeodomain-like_sf"/>
</dbReference>
<dbReference type="InterPro" id="IPR018060">
    <property type="entry name" value="HTH_AraC"/>
</dbReference>
<keyword evidence="3" id="KW-0804">Transcription</keyword>
<name>A0A1M5ISM4_9FLAO</name>
<dbReference type="PANTHER" id="PTHR43280">
    <property type="entry name" value="ARAC-FAMILY TRANSCRIPTIONAL REGULATOR"/>
    <property type="match status" value="1"/>
</dbReference>
<dbReference type="PROSITE" id="PS01124">
    <property type="entry name" value="HTH_ARAC_FAMILY_2"/>
    <property type="match status" value="1"/>
</dbReference>
<evidence type="ECO:0000256" key="2">
    <source>
        <dbReference type="ARBA" id="ARBA00023125"/>
    </source>
</evidence>
<keyword evidence="2 6" id="KW-0238">DNA-binding</keyword>
<dbReference type="SUPFAM" id="SSF46689">
    <property type="entry name" value="Homeodomain-like"/>
    <property type="match status" value="1"/>
</dbReference>
<dbReference type="AlphaFoldDB" id="A0A1M5ISM4"/>
<protein>
    <submittedName>
        <fullName evidence="6">AraC-type DNA-binding protein</fullName>
    </submittedName>
</protein>
<dbReference type="Gene3D" id="1.10.10.60">
    <property type="entry name" value="Homeodomain-like"/>
    <property type="match status" value="1"/>
</dbReference>
<reference evidence="7" key="1">
    <citation type="submission" date="2016-11" db="EMBL/GenBank/DDBJ databases">
        <authorList>
            <person name="Varghese N."/>
            <person name="Submissions S."/>
        </authorList>
    </citation>
    <scope>NUCLEOTIDE SEQUENCE [LARGE SCALE GENOMIC DNA]</scope>
    <source>
        <strain evidence="7">DSM 22638</strain>
    </source>
</reference>
<gene>
    <name evidence="6" type="ORF">SAMN04488116_0901</name>
</gene>
<feature type="domain" description="HTH araC/xylS-type" evidence="5">
    <location>
        <begin position="254"/>
        <end position="361"/>
    </location>
</feature>
<dbReference type="STRING" id="570519.SAMN04488116_0901"/>
<feature type="transmembrane region" description="Helical" evidence="4">
    <location>
        <begin position="128"/>
        <end position="152"/>
    </location>
</feature>
<dbReference type="GO" id="GO:0043565">
    <property type="term" value="F:sequence-specific DNA binding"/>
    <property type="evidence" value="ECO:0007669"/>
    <property type="project" value="InterPro"/>
</dbReference>
<keyword evidence="4" id="KW-0812">Transmembrane</keyword>
<organism evidence="6 7">
    <name type="scientific">Flagellimonas flava</name>
    <dbReference type="NCBI Taxonomy" id="570519"/>
    <lineage>
        <taxon>Bacteria</taxon>
        <taxon>Pseudomonadati</taxon>
        <taxon>Bacteroidota</taxon>
        <taxon>Flavobacteriia</taxon>
        <taxon>Flavobacteriales</taxon>
        <taxon>Flavobacteriaceae</taxon>
        <taxon>Flagellimonas</taxon>
    </lineage>
</organism>
<dbReference type="OrthoDB" id="704028at2"/>
<dbReference type="EMBL" id="FQWL01000001">
    <property type="protein sequence ID" value="SHG31256.1"/>
    <property type="molecule type" value="Genomic_DNA"/>
</dbReference>
<feature type="transmembrane region" description="Helical" evidence="4">
    <location>
        <begin position="206"/>
        <end position="231"/>
    </location>
</feature>
<feature type="transmembrane region" description="Helical" evidence="4">
    <location>
        <begin position="36"/>
        <end position="56"/>
    </location>
</feature>
<feature type="transmembrane region" description="Helical" evidence="4">
    <location>
        <begin position="62"/>
        <end position="87"/>
    </location>
</feature>